<comment type="function">
    <text evidence="8">Catalyzes the condensation of ATP and 5-phosphoribose 1-diphosphate to form N'-(5'-phosphoribosyl)-ATP (PR-ATP). Has a crucial role in the pathway because the rate of histidine biosynthesis seems to be controlled primarily by regulation of HisG enzymatic activity.</text>
</comment>
<proteinExistence type="predicted"/>
<dbReference type="GO" id="GO:0003879">
    <property type="term" value="F:ATP phosphoribosyltransferase activity"/>
    <property type="evidence" value="ECO:0007669"/>
    <property type="project" value="UniProtKB-EC"/>
</dbReference>
<evidence type="ECO:0000313" key="10">
    <source>
        <dbReference type="EMBL" id="OGY93522.1"/>
    </source>
</evidence>
<sequence>MLIKRKKGLLIGLPDGGHIREATYEILRKSGFMIIDYGDTKSRKYTANLTLPSGIISEIIIDKPRDLLYSLALGKVDMIITGSDYVNDFCLFHNTLQKTIFSSGCKLIESAHINLEHLGYPGAQLGFMVRRDNMYNDLDDLIRKEDKIICYTEFPMMAAQYLSQFSAYQKRFGNILPYVVSNFSVNGSNSDITIIYSHGATESKAVLDNSSLIFELILSGRTFRDNKLKLLCNVGGPIFNLIYKRNDSVNQQGIEEFVKLLESTVQRYSDLYMISKKHNK</sequence>
<dbReference type="EC" id="2.4.2.17" evidence="3"/>
<dbReference type="UniPathway" id="UPA00031">
    <property type="reaction ID" value="UER00006"/>
</dbReference>
<evidence type="ECO:0000256" key="8">
    <source>
        <dbReference type="ARBA" id="ARBA00024861"/>
    </source>
</evidence>
<dbReference type="PANTHER" id="PTHR21403">
    <property type="entry name" value="ATP PHOSPHORIBOSYLTRANSFERASE ATP-PRTASE"/>
    <property type="match status" value="1"/>
</dbReference>
<evidence type="ECO:0000256" key="3">
    <source>
        <dbReference type="ARBA" id="ARBA00011946"/>
    </source>
</evidence>
<feature type="domain" description="ATP phosphoribosyltransferase catalytic" evidence="9">
    <location>
        <begin position="63"/>
        <end position="262"/>
    </location>
</feature>
<comment type="catalytic activity">
    <reaction evidence="1">
        <text>1-(5-phospho-beta-D-ribosyl)-ATP + diphosphate = 5-phospho-alpha-D-ribose 1-diphosphate + ATP</text>
        <dbReference type="Rhea" id="RHEA:18473"/>
        <dbReference type="ChEBI" id="CHEBI:30616"/>
        <dbReference type="ChEBI" id="CHEBI:33019"/>
        <dbReference type="ChEBI" id="CHEBI:58017"/>
        <dbReference type="ChEBI" id="CHEBI:73183"/>
        <dbReference type="EC" id="2.4.2.17"/>
    </reaction>
</comment>
<dbReference type="GO" id="GO:0005737">
    <property type="term" value="C:cytoplasm"/>
    <property type="evidence" value="ECO:0007669"/>
    <property type="project" value="InterPro"/>
</dbReference>
<dbReference type="AlphaFoldDB" id="A0A1G2BWL0"/>
<accession>A0A1G2BWL0</accession>
<dbReference type="SUPFAM" id="SSF53850">
    <property type="entry name" value="Periplasmic binding protein-like II"/>
    <property type="match status" value="1"/>
</dbReference>
<evidence type="ECO:0000256" key="4">
    <source>
        <dbReference type="ARBA" id="ARBA00022605"/>
    </source>
</evidence>
<dbReference type="InterPro" id="IPR013820">
    <property type="entry name" value="ATP_PRibTrfase_cat"/>
</dbReference>
<organism evidence="10 11">
    <name type="scientific">Candidatus Komeilibacteria bacterium RIFOXYC1_FULL_37_11</name>
    <dbReference type="NCBI Taxonomy" id="1798555"/>
    <lineage>
        <taxon>Bacteria</taxon>
        <taxon>Candidatus Komeiliibacteriota</taxon>
    </lineage>
</organism>
<reference evidence="10 11" key="1">
    <citation type="journal article" date="2016" name="Nat. Commun.">
        <title>Thousands of microbial genomes shed light on interconnected biogeochemical processes in an aquifer system.</title>
        <authorList>
            <person name="Anantharaman K."/>
            <person name="Brown C.T."/>
            <person name="Hug L.A."/>
            <person name="Sharon I."/>
            <person name="Castelle C.J."/>
            <person name="Probst A.J."/>
            <person name="Thomas B.C."/>
            <person name="Singh A."/>
            <person name="Wilkins M.J."/>
            <person name="Karaoz U."/>
            <person name="Brodie E.L."/>
            <person name="Williams K.H."/>
            <person name="Hubbard S.S."/>
            <person name="Banfield J.F."/>
        </authorList>
    </citation>
    <scope>NUCLEOTIDE SEQUENCE [LARGE SCALE GENOMIC DNA]</scope>
</reference>
<keyword evidence="7" id="KW-0368">Histidine biosynthesis</keyword>
<protein>
    <recommendedName>
        <fullName evidence="3">ATP phosphoribosyltransferase</fullName>
        <ecNumber evidence="3">2.4.2.17</ecNumber>
    </recommendedName>
</protein>
<dbReference type="Pfam" id="PF01634">
    <property type="entry name" value="HisG"/>
    <property type="match status" value="1"/>
</dbReference>
<comment type="caution">
    <text evidence="10">The sequence shown here is derived from an EMBL/GenBank/DDBJ whole genome shotgun (WGS) entry which is preliminary data.</text>
</comment>
<dbReference type="Gene3D" id="3.40.190.10">
    <property type="entry name" value="Periplasmic binding protein-like II"/>
    <property type="match status" value="2"/>
</dbReference>
<dbReference type="Proteomes" id="UP000177626">
    <property type="component" value="Unassembled WGS sequence"/>
</dbReference>
<dbReference type="GO" id="GO:0000105">
    <property type="term" value="P:L-histidine biosynthetic process"/>
    <property type="evidence" value="ECO:0007669"/>
    <property type="project" value="UniProtKB-UniPathway"/>
</dbReference>
<evidence type="ECO:0000256" key="1">
    <source>
        <dbReference type="ARBA" id="ARBA00000915"/>
    </source>
</evidence>
<evidence type="ECO:0000256" key="6">
    <source>
        <dbReference type="ARBA" id="ARBA00022679"/>
    </source>
</evidence>
<comment type="pathway">
    <text evidence="2">Amino-acid biosynthesis; L-histidine biosynthesis; L-histidine from 5-phospho-alpha-D-ribose 1-diphosphate: step 1/9.</text>
</comment>
<name>A0A1G2BWL0_9BACT</name>
<dbReference type="EMBL" id="MHKQ01000020">
    <property type="protein sequence ID" value="OGY93522.1"/>
    <property type="molecule type" value="Genomic_DNA"/>
</dbReference>
<evidence type="ECO:0000256" key="5">
    <source>
        <dbReference type="ARBA" id="ARBA00022676"/>
    </source>
</evidence>
<keyword evidence="4" id="KW-0028">Amino-acid biosynthesis</keyword>
<dbReference type="PANTHER" id="PTHR21403:SF8">
    <property type="entry name" value="ATP PHOSPHORIBOSYLTRANSFERASE"/>
    <property type="match status" value="1"/>
</dbReference>
<evidence type="ECO:0000313" key="11">
    <source>
        <dbReference type="Proteomes" id="UP000177626"/>
    </source>
</evidence>
<gene>
    <name evidence="10" type="ORF">A2406_02715</name>
</gene>
<evidence type="ECO:0000256" key="2">
    <source>
        <dbReference type="ARBA" id="ARBA00004667"/>
    </source>
</evidence>
<keyword evidence="5" id="KW-0328">Glycosyltransferase</keyword>
<keyword evidence="6" id="KW-0808">Transferase</keyword>
<evidence type="ECO:0000256" key="7">
    <source>
        <dbReference type="ARBA" id="ARBA00023102"/>
    </source>
</evidence>
<dbReference type="InterPro" id="IPR001348">
    <property type="entry name" value="ATP_PRibTrfase_HisG"/>
</dbReference>
<evidence type="ECO:0000259" key="9">
    <source>
        <dbReference type="Pfam" id="PF01634"/>
    </source>
</evidence>